<evidence type="ECO:0000259" key="4">
    <source>
        <dbReference type="Pfam" id="PF26117"/>
    </source>
</evidence>
<dbReference type="InterPro" id="IPR019734">
    <property type="entry name" value="TPR_rpt"/>
</dbReference>
<feature type="repeat" description="TPR" evidence="1">
    <location>
        <begin position="750"/>
        <end position="783"/>
    </location>
</feature>
<feature type="repeat" description="TPR" evidence="1">
    <location>
        <begin position="387"/>
        <end position="420"/>
    </location>
</feature>
<feature type="compositionally biased region" description="Polar residues" evidence="2">
    <location>
        <begin position="2367"/>
        <end position="2379"/>
    </location>
</feature>
<feature type="compositionally biased region" description="Basic and acidic residues" evidence="2">
    <location>
        <begin position="2029"/>
        <end position="2040"/>
    </location>
</feature>
<feature type="repeat" description="TPR" evidence="1">
    <location>
        <begin position="187"/>
        <end position="220"/>
    </location>
</feature>
<feature type="compositionally biased region" description="Low complexity" evidence="2">
    <location>
        <begin position="2425"/>
        <end position="2434"/>
    </location>
</feature>
<feature type="region of interest" description="Disordered" evidence="2">
    <location>
        <begin position="1817"/>
        <end position="1854"/>
    </location>
</feature>
<comment type="caution">
    <text evidence="5">The sequence shown here is derived from an EMBL/GenBank/DDBJ whole genome shotgun (WGS) entry which is preliminary data.</text>
</comment>
<gene>
    <name evidence="5" type="ORF">ACJMK2_013073</name>
</gene>
<dbReference type="SMART" id="SM00028">
    <property type="entry name" value="TPR"/>
    <property type="match status" value="24"/>
</dbReference>
<dbReference type="InterPro" id="IPR024983">
    <property type="entry name" value="CHAT_dom"/>
</dbReference>
<feature type="non-terminal residue" evidence="5">
    <location>
        <position position="1"/>
    </location>
</feature>
<feature type="region of interest" description="Disordered" evidence="2">
    <location>
        <begin position="1929"/>
        <end position="1968"/>
    </location>
</feature>
<dbReference type="Proteomes" id="UP001634394">
    <property type="component" value="Unassembled WGS sequence"/>
</dbReference>
<dbReference type="SUPFAM" id="SSF48452">
    <property type="entry name" value="TPR-like"/>
    <property type="match status" value="7"/>
</dbReference>
<dbReference type="InterPro" id="IPR058900">
    <property type="entry name" value="TTC28_C"/>
</dbReference>
<dbReference type="FunFam" id="1.25.40.10:FF:000223">
    <property type="entry name" value="Tetratricopeptide repeat domain 28"/>
    <property type="match status" value="1"/>
</dbReference>
<dbReference type="Pfam" id="PF12770">
    <property type="entry name" value="CHAT"/>
    <property type="match status" value="1"/>
</dbReference>
<dbReference type="PANTHER" id="PTHR10098">
    <property type="entry name" value="RAPSYN-RELATED"/>
    <property type="match status" value="1"/>
</dbReference>
<feature type="repeat" description="TPR" evidence="1">
    <location>
        <begin position="830"/>
        <end position="863"/>
    </location>
</feature>
<keyword evidence="1" id="KW-0802">TPR repeat</keyword>
<feature type="compositionally biased region" description="Polar residues" evidence="2">
    <location>
        <begin position="2075"/>
        <end position="2102"/>
    </location>
</feature>
<evidence type="ECO:0000256" key="2">
    <source>
        <dbReference type="SAM" id="MobiDB-lite"/>
    </source>
</evidence>
<accession>A0ABD3VA73</accession>
<keyword evidence="6" id="KW-1185">Reference proteome</keyword>
<feature type="compositionally biased region" description="Low complexity" evidence="2">
    <location>
        <begin position="2252"/>
        <end position="2261"/>
    </location>
</feature>
<feature type="compositionally biased region" description="Polar residues" evidence="2">
    <location>
        <begin position="2262"/>
        <end position="2273"/>
    </location>
</feature>
<feature type="repeat" description="TPR" evidence="1">
    <location>
        <begin position="950"/>
        <end position="983"/>
    </location>
</feature>
<feature type="region of interest" description="Disordered" evidence="2">
    <location>
        <begin position="2494"/>
        <end position="2527"/>
    </location>
</feature>
<proteinExistence type="predicted"/>
<feature type="region of interest" description="Disordered" evidence="2">
    <location>
        <begin position="2069"/>
        <end position="2102"/>
    </location>
</feature>
<dbReference type="EMBL" id="JBJQND010000013">
    <property type="protein sequence ID" value="KAL3858484.1"/>
    <property type="molecule type" value="Genomic_DNA"/>
</dbReference>
<feature type="domain" description="CHAT" evidence="3">
    <location>
        <begin position="1281"/>
        <end position="1588"/>
    </location>
</feature>
<feature type="compositionally biased region" description="Polar residues" evidence="2">
    <location>
        <begin position="2008"/>
        <end position="2026"/>
    </location>
</feature>
<feature type="compositionally biased region" description="Polar residues" evidence="2">
    <location>
        <begin position="2509"/>
        <end position="2527"/>
    </location>
</feature>
<evidence type="ECO:0000313" key="5">
    <source>
        <dbReference type="EMBL" id="KAL3858484.1"/>
    </source>
</evidence>
<feature type="compositionally biased region" description="Polar residues" evidence="2">
    <location>
        <begin position="2226"/>
        <end position="2245"/>
    </location>
</feature>
<feature type="compositionally biased region" description="Low complexity" evidence="2">
    <location>
        <begin position="1817"/>
        <end position="1837"/>
    </location>
</feature>
<name>A0ABD3VA73_SINWO</name>
<sequence>AYIREGCALQQLGQHADALAAFALGLAQDASNSSLLSGLMDSAVKSPLKEKLEPVFQQLQKLKLDKSPFVIISVIGQELLQVGHYNASVQMLEASVKIGTCSLKLRGSVFSALSSAHWGLGNIDKAITFMQKDLQVSKELGDQEGECRAYGNLGAAHYSKGNYKEALTNHRFQLVLSMRLKDRQTATVALSSLGHVYTAIGDYPNALQSHKQCVVLLKQSGDKTVEAREIGNVGAVYLAMCNFDKAVECHNENLKIAKALKNSLEEARAYSNLGSAYHYKRDYEKAIVFHKQVLKIAEQRADKSLEARAYAGLGHAARCLHDYSAAKNYHEKQLDSALQTRDKVAEGRACSNLGIIYHQLEEFEAALKLHKVHLSIAKDLCDQASRGRSLGNIGNAYSALGKYEQAVKYHKQELEISQEVNDRHSEAATHGNLAVAYQALKMYDSAHHHYVEHLELSRELKDTMSESRAVCNLGNFHSCRGEYTNSIPYYEQYLMLTQELHDIEGEAKACFNLGYAHFALGNYMEAVRYYEQDLSLARELKDNLGIARAYCNLGLAQKSLHNYSEGLECQKKALQLMTTLKNTKGKFRCLGNIGDILLKTGDTTEAIQFYNQQLQLARQCNSKDLLATAYGALGTAHRVLLQFDKALGFHTQELSIRQDMGDVKGECRAHGNLGNVHMSLGKYMNAYTCYQEQLEKSRELRDSALEANACGNLAITKMNMTNFEEAIGLFEQQLAMLEQVHGNSALFDKGRAFGNLGDCYEALGDYEEAIKCHEQYLAIAQKASNKSDQDKAYRGLGNAHRSVGNLQQALVCFEKRLVVAHELNSSVAKASAYGELGCLHSLLGNFEQAISCLQHQLNIAQEMNDRLCEGDAACGLGGVYQQMGEYEKALEYHQMDRQIAEASENMACQCRAFGNLGLSHESLGNYEEAIEYQEQHLSIAAQMNDRVAKTLAYSSLGRIHHAMGNHPQAVEYLRQGLQIAVQLGRMEDEAKIRHRLGLSLWGKGDFEECQQQLSKASELFESIRRDAQFNSEYKLSLFDLQTACYQALQRVLVTLDHHEEALVVAERACTRAFIDLLMERQAGVEGFYGNQDTHPFPITANQILETVSKQKGPVLCFSVAAGFLYSWLLTPKDGIIKFHEVSMAELESEGDAGDAVSLKSVSFSTNLLDNFVGHVRESMGVETHAPSGGRGVLKSVSFDTDSEAGDIWEQHLEELGDKLNAENDRTGFLRIVNRNHLFNSSNYSLSSLFSISANLNGLNSHSTGLARKNSVSSKLGNKSPVSAVYGLLIEPFEDVLKDLCEEQGPMDLALVLQGDMYLIPFSILRKDQTMDYLFERFNIRMVPSITALQDGHKNEKLSRPVITSTGAIIVGNPKLTPYIIQHWHLHDISSAEYEARIVGELLTARPLIGTEATKGGVLNQIEQVEVIHFACHVSWKLSSIVLAPGELTSPPHKFPSIDSDDSSSDISSFDGPSLSEYLLTAADILNLKLHAKLVVLSSGYTDDRAGRINSDGVVGLTRSFLSAGAKCVLYCLWPVPDGASKLLMRTLYTSLQEGKLVSQALSMAIKTVQSTKQFSHPSNWGGWILVGQDIRLSSKVAQMGHAICEILQCTLQCREAMRVLLHLIEKSLQRIHQGIKNSMYTTYVSIENKVGIVAGWKDLLQAVGFRFELATGNLPAAVFFPLTDPGGRLTQASTSLKALLGLPPGALSALVKFLPNTEAGEAIIHLMREILSRMVAKETSVAIQVNVNLWRAPGCHEFFASLGLDLVEVGNDDVTLRLGKQANKRQLQFALQSLVAVFDMMEAPRILSQDSSSSLESLSSSHSGSCSTSTSNLSRGSTPQMSPRGRKKSLFNPAEMEKIRSSNRLNLMTRGGLTARKVANVQTSQAGSSDPAVYLDYQNKIKSMYPSVTEGESCEVTVMSLSDSDTQKSINDSFDLGNSNSSDKFPSQCKSNLESTPDTNFESGQGSEKFNVSWSSDIPSLKSSLSSEEFIFSRHGSDVLDSSSSSVFKRNTNTRTSNVSDESGTSVEVFERSDSKRGSDTSDLSSGCAGGLTPKNQQDLVMFLKQTSEDPGVHQLSSESGIVSETTSSNQSDASHQSDSNQFHFDPQEIAAKIMREVTDQKAALDSMQQISALKLSQDSYLLRKQLFDQDANTNNLDSYKERETNLTSADSSQISTKGMNPSRHSPKSVPQTHSFTSTFKEIHSSPSLMRNIGVKLPPPVPIKPQSHQSKFSTFHPQPQQPNMTISRERISSSSSISASSLTVTPQASSVGSVSVPKEPLGLIQGNAYRNSQDESSPFNNVLRKESVFSSTSFSSSSLSSFRPTRQMGFTDQSAAQNLMSQNRPDSSTSTSSYCSTPSSIKTVIYNPTSTQSQPHTNTSPSVMSYDSSSDQNSGSNSCSQTSNSFYSVNASLQQGPREASPALSSSSSTSGKGSKPKKKVSFSDSEPSESPTPSSGNNFQYPSNMNTSNNQSYLADPNSRGSAFGSVAFGQTRTREYPGAPNNMLRGGSSSTKSNLPNRTSNILGNSSNIQCSARVNGSMTEPEIKPYSGKSVNSLVRSSAMTRLHNLTHGDKESSQGYTRTLFESQQTARVPSQTPSQGFHNPAFDYGENLSVPNESANDQIPVKATKGGIPNMPANQNIYQLRELFNSDKRKYAKDCVVLQSSKC</sequence>
<dbReference type="Gene3D" id="1.25.40.10">
    <property type="entry name" value="Tetratricopeptide repeat domain"/>
    <property type="match status" value="6"/>
</dbReference>
<dbReference type="PROSITE" id="PS50005">
    <property type="entry name" value="TPR"/>
    <property type="match status" value="7"/>
</dbReference>
<feature type="repeat" description="TPR" evidence="1">
    <location>
        <begin position="267"/>
        <end position="300"/>
    </location>
</feature>
<feature type="compositionally biased region" description="Low complexity" evidence="2">
    <location>
        <begin position="2380"/>
        <end position="2408"/>
    </location>
</feature>
<reference evidence="5 6" key="1">
    <citation type="submission" date="2024-11" db="EMBL/GenBank/DDBJ databases">
        <title>Chromosome-level genome assembly of the freshwater bivalve Anodonta woodiana.</title>
        <authorList>
            <person name="Chen X."/>
        </authorList>
    </citation>
    <scope>NUCLEOTIDE SEQUENCE [LARGE SCALE GENOMIC DNA]</scope>
    <source>
        <strain evidence="5">MN2024</strain>
        <tissue evidence="5">Gills</tissue>
    </source>
</reference>
<protein>
    <recommendedName>
        <fullName evidence="7">CHAT domain-containing protein</fullName>
    </recommendedName>
</protein>
<feature type="region of interest" description="Disordered" evidence="2">
    <location>
        <begin position="2367"/>
        <end position="2480"/>
    </location>
</feature>
<dbReference type="Pfam" id="PF13176">
    <property type="entry name" value="TPR_7"/>
    <property type="match status" value="2"/>
</dbReference>
<dbReference type="InterPro" id="IPR011990">
    <property type="entry name" value="TPR-like_helical_dom_sf"/>
</dbReference>
<feature type="compositionally biased region" description="Polar residues" evidence="2">
    <location>
        <begin position="2457"/>
        <end position="2474"/>
    </location>
</feature>
<dbReference type="Pfam" id="PF26117">
    <property type="entry name" value="TTC28_C"/>
    <property type="match status" value="1"/>
</dbReference>
<organism evidence="5 6">
    <name type="scientific">Sinanodonta woodiana</name>
    <name type="common">Chinese pond mussel</name>
    <name type="synonym">Anodonta woodiana</name>
    <dbReference type="NCBI Taxonomy" id="1069815"/>
    <lineage>
        <taxon>Eukaryota</taxon>
        <taxon>Metazoa</taxon>
        <taxon>Spiralia</taxon>
        <taxon>Lophotrochozoa</taxon>
        <taxon>Mollusca</taxon>
        <taxon>Bivalvia</taxon>
        <taxon>Autobranchia</taxon>
        <taxon>Heteroconchia</taxon>
        <taxon>Palaeoheterodonta</taxon>
        <taxon>Unionida</taxon>
        <taxon>Unionoidea</taxon>
        <taxon>Unionidae</taxon>
        <taxon>Unioninae</taxon>
        <taxon>Sinanodonta</taxon>
    </lineage>
</organism>
<feature type="region of interest" description="Disordered" evidence="2">
    <location>
        <begin position="1998"/>
        <end position="2053"/>
    </location>
</feature>
<dbReference type="PANTHER" id="PTHR10098:SF108">
    <property type="entry name" value="TETRATRICOPEPTIDE REPEAT PROTEIN 28"/>
    <property type="match status" value="1"/>
</dbReference>
<feature type="compositionally biased region" description="Low complexity" evidence="2">
    <location>
        <begin position="2443"/>
        <end position="2456"/>
    </location>
</feature>
<evidence type="ECO:0000313" key="6">
    <source>
        <dbReference type="Proteomes" id="UP001634394"/>
    </source>
</evidence>
<feature type="region of interest" description="Disordered" evidence="2">
    <location>
        <begin position="2223"/>
        <end position="2277"/>
    </location>
</feature>
<feature type="compositionally biased region" description="Polar residues" evidence="2">
    <location>
        <begin position="2166"/>
        <end position="2194"/>
    </location>
</feature>
<evidence type="ECO:0008006" key="7">
    <source>
        <dbReference type="Google" id="ProtNLM"/>
    </source>
</evidence>
<feature type="repeat" description="TPR" evidence="1">
    <location>
        <begin position="507"/>
        <end position="540"/>
    </location>
</feature>
<dbReference type="FunFam" id="1.25.40.10:FF:000040">
    <property type="entry name" value="Tetratricopeptide repeat domain 28"/>
    <property type="match status" value="1"/>
</dbReference>
<dbReference type="Pfam" id="PF13424">
    <property type="entry name" value="TPR_12"/>
    <property type="match status" value="8"/>
</dbReference>
<feature type="region of interest" description="Disordered" evidence="2">
    <location>
        <begin position="2158"/>
        <end position="2194"/>
    </location>
</feature>
<evidence type="ECO:0000256" key="1">
    <source>
        <dbReference type="PROSITE-ProRule" id="PRU00339"/>
    </source>
</evidence>
<evidence type="ECO:0000259" key="3">
    <source>
        <dbReference type="Pfam" id="PF12770"/>
    </source>
</evidence>
<dbReference type="FunFam" id="1.25.40.10:FF:001590">
    <property type="entry name" value="Rapsynoid, putative"/>
    <property type="match status" value="1"/>
</dbReference>
<dbReference type="FunFam" id="1.25.40.10:FF:000096">
    <property type="entry name" value="Tetratricopeptide repeat domain 28"/>
    <property type="match status" value="1"/>
</dbReference>
<feature type="domain" description="TTC28 C-terminal" evidence="4">
    <location>
        <begin position="1702"/>
        <end position="1802"/>
    </location>
</feature>